<evidence type="ECO:0000259" key="1">
    <source>
        <dbReference type="Pfam" id="PF09347"/>
    </source>
</evidence>
<sequence>MGQAVRGADRVMQELHREMIPARAPWSRVINKGETLRIIDTHGQQAVDFLCYNAHDFDERYHEPNTIKKAGHILLSVGDVLYSDRANPLFTITADTFGGHDTIGGCCSEPSNRMLYGVPNTGCRENFLAALKPHGLGWRDIVPNVNWFMTVPVGAAGDAAIALGSSKPGDHVDIRAEMDVLAVISNCPQVLNPCNNFDPTAIEVVVFG</sequence>
<dbReference type="EMBL" id="QKVK01000008">
    <property type="protein sequence ID" value="PZF75795.1"/>
    <property type="molecule type" value="Genomic_DNA"/>
</dbReference>
<comment type="caution">
    <text evidence="2">The sequence shown here is derived from an EMBL/GenBank/DDBJ whole genome shotgun (WGS) entry which is preliminary data.</text>
</comment>
<organism evidence="2 3">
    <name type="scientific">Aestuariivirga litoralis</name>
    <dbReference type="NCBI Taxonomy" id="2650924"/>
    <lineage>
        <taxon>Bacteria</taxon>
        <taxon>Pseudomonadati</taxon>
        <taxon>Pseudomonadota</taxon>
        <taxon>Alphaproteobacteria</taxon>
        <taxon>Hyphomicrobiales</taxon>
        <taxon>Aestuariivirgaceae</taxon>
        <taxon>Aestuariivirga</taxon>
    </lineage>
</organism>
<dbReference type="PANTHER" id="PTHR31527:SF0">
    <property type="entry name" value="RE64534P"/>
    <property type="match status" value="1"/>
</dbReference>
<dbReference type="AlphaFoldDB" id="A0A2W2AJY3"/>
<dbReference type="Proteomes" id="UP000248795">
    <property type="component" value="Unassembled WGS sequence"/>
</dbReference>
<keyword evidence="3" id="KW-1185">Reference proteome</keyword>
<reference evidence="3" key="1">
    <citation type="submission" date="2018-06" db="EMBL/GenBank/DDBJ databases">
        <title>Aestuariibacter litoralis strain KCTC 52945T.</title>
        <authorList>
            <person name="Li X."/>
            <person name="Salam N."/>
            <person name="Li J.-L."/>
            <person name="Chen Y.-M."/>
            <person name="Yang Z.-W."/>
            <person name="Zhang L.-Y."/>
            <person name="Han M.-X."/>
            <person name="Xiao M."/>
            <person name="Li W.-J."/>
        </authorList>
    </citation>
    <scope>NUCLEOTIDE SEQUENCE [LARGE SCALE GENOMIC DNA]</scope>
    <source>
        <strain evidence="3">KCTC 52945</strain>
    </source>
</reference>
<name>A0A2W2AJY3_9HYPH</name>
<dbReference type="InterPro" id="IPR018959">
    <property type="entry name" value="DUF1989"/>
</dbReference>
<protein>
    <submittedName>
        <fullName evidence="2">Urea carboxylase</fullName>
    </submittedName>
</protein>
<evidence type="ECO:0000313" key="2">
    <source>
        <dbReference type="EMBL" id="PZF75795.1"/>
    </source>
</evidence>
<proteinExistence type="predicted"/>
<dbReference type="Pfam" id="PF09347">
    <property type="entry name" value="DUF1989"/>
    <property type="match status" value="1"/>
</dbReference>
<feature type="domain" description="DUF1989" evidence="1">
    <location>
        <begin position="19"/>
        <end position="181"/>
    </location>
</feature>
<evidence type="ECO:0000313" key="3">
    <source>
        <dbReference type="Proteomes" id="UP000248795"/>
    </source>
</evidence>
<gene>
    <name evidence="2" type="ORF">DK847_16350</name>
</gene>
<accession>A0A2W2AJY3</accession>
<dbReference type="PANTHER" id="PTHR31527">
    <property type="entry name" value="RE64534P"/>
    <property type="match status" value="1"/>
</dbReference>